<proteinExistence type="predicted"/>
<dbReference type="Proteomes" id="UP001107558">
    <property type="component" value="Chromosome 4"/>
</dbReference>
<evidence type="ECO:0000313" key="2">
    <source>
        <dbReference type="Proteomes" id="UP001107558"/>
    </source>
</evidence>
<evidence type="ECO:0000313" key="1">
    <source>
        <dbReference type="EMBL" id="KAG5667339.1"/>
    </source>
</evidence>
<dbReference type="AlphaFoldDB" id="A0A9J6BCR8"/>
<gene>
    <name evidence="1" type="ORF">PVAND_015322</name>
</gene>
<reference evidence="1" key="1">
    <citation type="submission" date="2021-03" db="EMBL/GenBank/DDBJ databases">
        <title>Chromosome level genome of the anhydrobiotic midge Polypedilum vanderplanki.</title>
        <authorList>
            <person name="Yoshida Y."/>
            <person name="Kikawada T."/>
            <person name="Gusev O."/>
        </authorList>
    </citation>
    <scope>NUCLEOTIDE SEQUENCE</scope>
    <source>
        <strain evidence="1">NIAS01</strain>
        <tissue evidence="1">Whole body or cell culture</tissue>
    </source>
</reference>
<name>A0A9J6BCR8_POLVA</name>
<sequence>MSAYIYGIGSFYSCLATNIPESSGSYVTEVTGEHIEGRDNNYVKLIEIYGNKTLPLFPKNFTRFFPFIIGIGLTDTLLKTLYGDELNERTAEQPNSRTK</sequence>
<protein>
    <submittedName>
        <fullName evidence="1">Uncharacterized protein</fullName>
    </submittedName>
</protein>
<dbReference type="EMBL" id="JADBJN010000004">
    <property type="protein sequence ID" value="KAG5667339.1"/>
    <property type="molecule type" value="Genomic_DNA"/>
</dbReference>
<keyword evidence="2" id="KW-1185">Reference proteome</keyword>
<accession>A0A9J6BCR8</accession>
<organism evidence="1 2">
    <name type="scientific">Polypedilum vanderplanki</name>
    <name type="common">Sleeping chironomid midge</name>
    <dbReference type="NCBI Taxonomy" id="319348"/>
    <lineage>
        <taxon>Eukaryota</taxon>
        <taxon>Metazoa</taxon>
        <taxon>Ecdysozoa</taxon>
        <taxon>Arthropoda</taxon>
        <taxon>Hexapoda</taxon>
        <taxon>Insecta</taxon>
        <taxon>Pterygota</taxon>
        <taxon>Neoptera</taxon>
        <taxon>Endopterygota</taxon>
        <taxon>Diptera</taxon>
        <taxon>Nematocera</taxon>
        <taxon>Chironomoidea</taxon>
        <taxon>Chironomidae</taxon>
        <taxon>Chironominae</taxon>
        <taxon>Polypedilum</taxon>
        <taxon>Polypedilum</taxon>
    </lineage>
</organism>
<comment type="caution">
    <text evidence="1">The sequence shown here is derived from an EMBL/GenBank/DDBJ whole genome shotgun (WGS) entry which is preliminary data.</text>
</comment>